<accession>A0ABP9HA83</accession>
<evidence type="ECO:0000313" key="3">
    <source>
        <dbReference type="Proteomes" id="UP001500466"/>
    </source>
</evidence>
<dbReference type="InterPro" id="IPR004675">
    <property type="entry name" value="AhpD_core"/>
</dbReference>
<dbReference type="Pfam" id="PF02627">
    <property type="entry name" value="CMD"/>
    <property type="match status" value="1"/>
</dbReference>
<gene>
    <name evidence="2" type="ORF">GCM10023205_32050</name>
</gene>
<comment type="caution">
    <text evidence="2">The sequence shown here is derived from an EMBL/GenBank/DDBJ whole genome shotgun (WGS) entry which is preliminary data.</text>
</comment>
<proteinExistence type="predicted"/>
<dbReference type="InterPro" id="IPR029032">
    <property type="entry name" value="AhpD-like"/>
</dbReference>
<feature type="domain" description="Carboxymuconolactone decarboxylase-like" evidence="1">
    <location>
        <begin position="17"/>
        <end position="94"/>
    </location>
</feature>
<dbReference type="PANTHER" id="PTHR34846">
    <property type="entry name" value="4-CARBOXYMUCONOLACTONE DECARBOXYLASE FAMILY PROTEIN (AFU_ORTHOLOGUE AFUA_6G11590)"/>
    <property type="match status" value="1"/>
</dbReference>
<dbReference type="PANTHER" id="PTHR34846:SF7">
    <property type="entry name" value="BLL7811 PROTEIN"/>
    <property type="match status" value="1"/>
</dbReference>
<dbReference type="InterPro" id="IPR003779">
    <property type="entry name" value="CMD-like"/>
</dbReference>
<organism evidence="2 3">
    <name type="scientific">Yinghuangia aomiensis</name>
    <dbReference type="NCBI Taxonomy" id="676205"/>
    <lineage>
        <taxon>Bacteria</taxon>
        <taxon>Bacillati</taxon>
        <taxon>Actinomycetota</taxon>
        <taxon>Actinomycetes</taxon>
        <taxon>Kitasatosporales</taxon>
        <taxon>Streptomycetaceae</taxon>
        <taxon>Yinghuangia</taxon>
    </lineage>
</organism>
<name>A0ABP9HA83_9ACTN</name>
<protein>
    <submittedName>
        <fullName evidence="2">Carboxymuconolactone decarboxylase family protein</fullName>
    </submittedName>
</protein>
<dbReference type="SUPFAM" id="SSF69118">
    <property type="entry name" value="AhpD-like"/>
    <property type="match status" value="1"/>
</dbReference>
<sequence>MMQARMPHVFKLASGAYRGLEALETAVAAVLPAATLELVRVRASQINGCAVCLDMHAERLHGAGESPERIWAVAGWRDAPWYDPAERAALRLTEAMTRLADTSDGIPDDVWAEASAHYDENALAHLVMAIASVNAWNRINAATRQVAGSFRGAAVPATPCFPETATNVV</sequence>
<reference evidence="3" key="1">
    <citation type="journal article" date="2019" name="Int. J. Syst. Evol. Microbiol.">
        <title>The Global Catalogue of Microorganisms (GCM) 10K type strain sequencing project: providing services to taxonomists for standard genome sequencing and annotation.</title>
        <authorList>
            <consortium name="The Broad Institute Genomics Platform"/>
            <consortium name="The Broad Institute Genome Sequencing Center for Infectious Disease"/>
            <person name="Wu L."/>
            <person name="Ma J."/>
        </authorList>
    </citation>
    <scope>NUCLEOTIDE SEQUENCE [LARGE SCALE GENOMIC DNA]</scope>
    <source>
        <strain evidence="3">JCM 17986</strain>
    </source>
</reference>
<keyword evidence="3" id="KW-1185">Reference proteome</keyword>
<dbReference type="Proteomes" id="UP001500466">
    <property type="component" value="Unassembled WGS sequence"/>
</dbReference>
<dbReference type="NCBIfam" id="TIGR00778">
    <property type="entry name" value="ahpD_dom"/>
    <property type="match status" value="1"/>
</dbReference>
<evidence type="ECO:0000313" key="2">
    <source>
        <dbReference type="EMBL" id="GAA4965298.1"/>
    </source>
</evidence>
<dbReference type="EMBL" id="BAABHS010000010">
    <property type="protein sequence ID" value="GAA4965298.1"/>
    <property type="molecule type" value="Genomic_DNA"/>
</dbReference>
<evidence type="ECO:0000259" key="1">
    <source>
        <dbReference type="Pfam" id="PF02627"/>
    </source>
</evidence>
<dbReference type="Gene3D" id="1.20.1290.10">
    <property type="entry name" value="AhpD-like"/>
    <property type="match status" value="1"/>
</dbReference>